<sequence>MPYWLDASVGSSGDWRNSTWFTVAFVVFTVVLPAAVAVVLDHSFGTLARATAAAVGLTSLGALGAFTRRQMRGGGRRKKREPVDSPRNP</sequence>
<protein>
    <submittedName>
        <fullName evidence="3">Uncharacterized protein</fullName>
    </submittedName>
</protein>
<name>A0A0A0BU17_9CELL</name>
<keyword evidence="2" id="KW-0812">Transmembrane</keyword>
<feature type="region of interest" description="Disordered" evidence="1">
    <location>
        <begin position="69"/>
        <end position="89"/>
    </location>
</feature>
<evidence type="ECO:0000313" key="4">
    <source>
        <dbReference type="Proteomes" id="UP000029839"/>
    </source>
</evidence>
<accession>A0A0A0BU17</accession>
<keyword evidence="2" id="KW-0472">Membrane</keyword>
<dbReference type="EMBL" id="AXCY01000012">
    <property type="protein sequence ID" value="KGM11898.1"/>
    <property type="molecule type" value="Genomic_DNA"/>
</dbReference>
<evidence type="ECO:0000256" key="2">
    <source>
        <dbReference type="SAM" id="Phobius"/>
    </source>
</evidence>
<gene>
    <name evidence="3" type="ORF">N868_05000</name>
</gene>
<feature type="transmembrane region" description="Helical" evidence="2">
    <location>
        <begin position="46"/>
        <end position="67"/>
    </location>
</feature>
<feature type="compositionally biased region" description="Basic residues" evidence="1">
    <location>
        <begin position="69"/>
        <end position="80"/>
    </location>
</feature>
<reference evidence="3 4" key="2">
    <citation type="journal article" date="2015" name="Stand. Genomic Sci.">
        <title>Draft genome sequence of Cellulomonas carbonis T26(T) and comparative analysis of six Cellulomonas genomes.</title>
        <authorList>
            <person name="Zhuang W."/>
            <person name="Zhang S."/>
            <person name="Xia X."/>
            <person name="Wang G."/>
        </authorList>
    </citation>
    <scope>NUCLEOTIDE SEQUENCE [LARGE SCALE GENOMIC DNA]</scope>
    <source>
        <strain evidence="3 4">T26</strain>
    </source>
</reference>
<keyword evidence="2" id="KW-1133">Transmembrane helix</keyword>
<dbReference type="AlphaFoldDB" id="A0A0A0BU17"/>
<dbReference type="Proteomes" id="UP000029839">
    <property type="component" value="Unassembled WGS sequence"/>
</dbReference>
<comment type="caution">
    <text evidence="3">The sequence shown here is derived from an EMBL/GenBank/DDBJ whole genome shotgun (WGS) entry which is preliminary data.</text>
</comment>
<reference evidence="3 4" key="1">
    <citation type="submission" date="2013-08" db="EMBL/GenBank/DDBJ databases">
        <title>Genome sequencing of Cellulomonas carbonis T26.</title>
        <authorList>
            <person name="Chen F."/>
            <person name="Li Y."/>
            <person name="Wang G."/>
        </authorList>
    </citation>
    <scope>NUCLEOTIDE SEQUENCE [LARGE SCALE GENOMIC DNA]</scope>
    <source>
        <strain evidence="3 4">T26</strain>
    </source>
</reference>
<keyword evidence="4" id="KW-1185">Reference proteome</keyword>
<evidence type="ECO:0000256" key="1">
    <source>
        <dbReference type="SAM" id="MobiDB-lite"/>
    </source>
</evidence>
<feature type="transmembrane region" description="Helical" evidence="2">
    <location>
        <begin position="20"/>
        <end position="40"/>
    </location>
</feature>
<evidence type="ECO:0000313" key="3">
    <source>
        <dbReference type="EMBL" id="KGM11898.1"/>
    </source>
</evidence>
<proteinExistence type="predicted"/>
<organism evidence="3 4">
    <name type="scientific">Cellulomonas carbonis T26</name>
    <dbReference type="NCBI Taxonomy" id="947969"/>
    <lineage>
        <taxon>Bacteria</taxon>
        <taxon>Bacillati</taxon>
        <taxon>Actinomycetota</taxon>
        <taxon>Actinomycetes</taxon>
        <taxon>Micrococcales</taxon>
        <taxon>Cellulomonadaceae</taxon>
        <taxon>Cellulomonas</taxon>
    </lineage>
</organism>